<protein>
    <submittedName>
        <fullName evidence="1">Uncharacterized protein</fullName>
    </submittedName>
</protein>
<reference evidence="1 2" key="1">
    <citation type="submission" date="2014-10" db="EMBL/GenBank/DDBJ databases">
        <authorList>
            <person name="Seo M.-J."/>
            <person name="Seok Y.J."/>
            <person name="Cha I.-T."/>
        </authorList>
    </citation>
    <scope>NUCLEOTIDE SEQUENCE [LARGE SCALE GENOMIC DNA]</scope>
    <source>
        <strain evidence="1 2">NEU</strain>
    </source>
</reference>
<name>A0A1S2ND44_9BURK</name>
<dbReference type="AlphaFoldDB" id="A0A1S2ND44"/>
<comment type="caution">
    <text evidence="1">The sequence shown here is derived from an EMBL/GenBank/DDBJ whole genome shotgun (WGS) entry which is preliminary data.</text>
</comment>
<proteinExistence type="predicted"/>
<accession>A0A1S2ND44</accession>
<evidence type="ECO:0000313" key="2">
    <source>
        <dbReference type="Proteomes" id="UP000180246"/>
    </source>
</evidence>
<gene>
    <name evidence="1" type="ORF">LO55_5071</name>
</gene>
<evidence type="ECO:0000313" key="1">
    <source>
        <dbReference type="EMBL" id="OIJ42312.1"/>
    </source>
</evidence>
<dbReference type="Proteomes" id="UP000180246">
    <property type="component" value="Unassembled WGS sequence"/>
</dbReference>
<dbReference type="EMBL" id="JRYB01000001">
    <property type="protein sequence ID" value="OIJ42312.1"/>
    <property type="molecule type" value="Genomic_DNA"/>
</dbReference>
<sequence length="553" mass="60279">MTTTPSPELPDLDRGYFKGKLAIIVRDLSHYTAPEMARELVRLAKAADESEAVKEARRAQPEGEAPQAAPLRADHRATIEEAAQVLESAAAHNRFKGRTVLEHQQQDRADRLRAILSVQHATPSTASRDAHQLASLILQDPDGGRMVISSPLESGADGAMWFTATNPETRASARITISIEHDYDPATAQHAEIGAPAPNAERVDAIVTGLYRRFKDWSKRGFGPDDVTWCEVKADVIALIATGAAESGAQAGELPPLPQGVELGWSTRNVRIMGYTYSMMQDYARQALAAQSQGAQALPAARAGDPDLDAARWAEVFYRNAETFTVRDLGIVRAAWKEATRRASLAAKAEAPAEDVLGQQRWSKEAEMLESWSKPAAQQAAAPGAPTDQERADFEYWYVTHIDGAEIGSADCAARWSTWLARSGGFYKAPSDWLIAPMPWAAPAADIVAEFGAAPGALPDRWSWSKRGMELDPNGYYVAYSAPGTPEAPSDTERMDWLDQNIFHRGMDDLDAMRRKETWMWVTFAPKGVQGTARSIIDAARAAQIDGGQGEGK</sequence>
<dbReference type="RefSeq" id="WP_071363547.1">
    <property type="nucleotide sequence ID" value="NZ_JRYB01000001.1"/>
</dbReference>
<organism evidence="1 2">
    <name type="scientific">Massilia timonae</name>
    <dbReference type="NCBI Taxonomy" id="47229"/>
    <lineage>
        <taxon>Bacteria</taxon>
        <taxon>Pseudomonadati</taxon>
        <taxon>Pseudomonadota</taxon>
        <taxon>Betaproteobacteria</taxon>
        <taxon>Burkholderiales</taxon>
        <taxon>Oxalobacteraceae</taxon>
        <taxon>Telluria group</taxon>
        <taxon>Massilia</taxon>
    </lineage>
</organism>